<dbReference type="Proteomes" id="UP001500416">
    <property type="component" value="Unassembled WGS sequence"/>
</dbReference>
<organism evidence="1 2">
    <name type="scientific">Saccharothrix mutabilis subsp. mutabilis</name>
    <dbReference type="NCBI Taxonomy" id="66855"/>
    <lineage>
        <taxon>Bacteria</taxon>
        <taxon>Bacillati</taxon>
        <taxon>Actinomycetota</taxon>
        <taxon>Actinomycetes</taxon>
        <taxon>Pseudonocardiales</taxon>
        <taxon>Pseudonocardiaceae</taxon>
        <taxon>Saccharothrix</taxon>
    </lineage>
</organism>
<keyword evidence="2" id="KW-1185">Reference proteome</keyword>
<dbReference type="EMBL" id="BAAABU010000004">
    <property type="protein sequence ID" value="GAA0226055.1"/>
    <property type="molecule type" value="Genomic_DNA"/>
</dbReference>
<proteinExistence type="predicted"/>
<protein>
    <recommendedName>
        <fullName evidence="3">Rieske domain-containing protein</fullName>
    </recommendedName>
</protein>
<evidence type="ECO:0000313" key="1">
    <source>
        <dbReference type="EMBL" id="GAA0226055.1"/>
    </source>
</evidence>
<name>A0ABN0TNC5_9PSEU</name>
<evidence type="ECO:0008006" key="3">
    <source>
        <dbReference type="Google" id="ProtNLM"/>
    </source>
</evidence>
<dbReference type="RefSeq" id="WP_343933944.1">
    <property type="nucleotide sequence ID" value="NZ_BAAABU010000004.1"/>
</dbReference>
<accession>A0ABN0TNC5</accession>
<evidence type="ECO:0000313" key="2">
    <source>
        <dbReference type="Proteomes" id="UP001500416"/>
    </source>
</evidence>
<gene>
    <name evidence="1" type="ORF">GCM10010492_25430</name>
</gene>
<reference evidence="1 2" key="1">
    <citation type="journal article" date="2019" name="Int. J. Syst. Evol. Microbiol.">
        <title>The Global Catalogue of Microorganisms (GCM) 10K type strain sequencing project: providing services to taxonomists for standard genome sequencing and annotation.</title>
        <authorList>
            <consortium name="The Broad Institute Genomics Platform"/>
            <consortium name="The Broad Institute Genome Sequencing Center for Infectious Disease"/>
            <person name="Wu L."/>
            <person name="Ma J."/>
        </authorList>
    </citation>
    <scope>NUCLEOTIDE SEQUENCE [LARGE SCALE GENOMIC DNA]</scope>
    <source>
        <strain evidence="1 2">JCM 3380</strain>
    </source>
</reference>
<sequence>MRVILGLAALAAVAVLLVAMPREPVAGRAVVDPSTITVEKAFAICREVLTRSGFEVPAKPGPAVVRSSGFVLVGSTTSHLMACTRSGSNVGHESSIMGPGIAEVPVCPCARLAEHQVFYGYARADVASVTLHTEDGREITALVGSGAFVADVSDLSEDEASGLRVEAFNAAGQRLSA</sequence>
<comment type="caution">
    <text evidence="1">The sequence shown here is derived from an EMBL/GenBank/DDBJ whole genome shotgun (WGS) entry which is preliminary data.</text>
</comment>